<dbReference type="InterPro" id="IPR002833">
    <property type="entry name" value="PTH2"/>
</dbReference>
<evidence type="ECO:0000256" key="2">
    <source>
        <dbReference type="ARBA" id="ARBA00022801"/>
    </source>
</evidence>
<comment type="caution">
    <text evidence="4">The sequence shown here is derived from an EMBL/GenBank/DDBJ whole genome shotgun (WGS) entry which is preliminary data.</text>
</comment>
<dbReference type="InterPro" id="IPR023476">
    <property type="entry name" value="Pep_tRNA_hydro_II_dom_sf"/>
</dbReference>
<evidence type="ECO:0000256" key="1">
    <source>
        <dbReference type="ARBA" id="ARBA00013260"/>
    </source>
</evidence>
<name>A0ABX9Q4Q0_9BACT</name>
<dbReference type="Gene3D" id="3.40.1490.10">
    <property type="entry name" value="Bit1"/>
    <property type="match status" value="1"/>
</dbReference>
<accession>A0ABX9Q4Q0</accession>
<reference evidence="4 5" key="1">
    <citation type="submission" date="2018-09" db="EMBL/GenBank/DDBJ databases">
        <authorList>
            <person name="Livingstone P.G."/>
            <person name="Whitworth D.E."/>
        </authorList>
    </citation>
    <scope>NUCLEOTIDE SEQUENCE [LARGE SCALE GENOMIC DNA]</scope>
    <source>
        <strain evidence="4 5">CA031B</strain>
    </source>
</reference>
<dbReference type="Pfam" id="PF01981">
    <property type="entry name" value="PTH2"/>
    <property type="match status" value="1"/>
</dbReference>
<dbReference type="EMBL" id="RAWI01001096">
    <property type="protein sequence ID" value="RKH80863.1"/>
    <property type="molecule type" value="Genomic_DNA"/>
</dbReference>
<protein>
    <recommendedName>
        <fullName evidence="1">peptidyl-tRNA hydrolase</fullName>
        <ecNumber evidence="1">3.1.1.29</ecNumber>
    </recommendedName>
</protein>
<dbReference type="Proteomes" id="UP000278907">
    <property type="component" value="Unassembled WGS sequence"/>
</dbReference>
<keyword evidence="5" id="KW-1185">Reference proteome</keyword>
<proteinExistence type="predicted"/>
<organism evidence="4 5">
    <name type="scientific">Corallococcus praedator</name>
    <dbReference type="NCBI Taxonomy" id="2316724"/>
    <lineage>
        <taxon>Bacteria</taxon>
        <taxon>Pseudomonadati</taxon>
        <taxon>Myxococcota</taxon>
        <taxon>Myxococcia</taxon>
        <taxon>Myxococcales</taxon>
        <taxon>Cystobacterineae</taxon>
        <taxon>Myxococcaceae</taxon>
        <taxon>Corallococcus</taxon>
    </lineage>
</organism>
<dbReference type="SUPFAM" id="SSF102462">
    <property type="entry name" value="Peptidyl-tRNA hydrolase II"/>
    <property type="match status" value="1"/>
</dbReference>
<evidence type="ECO:0000313" key="4">
    <source>
        <dbReference type="EMBL" id="RKH80863.1"/>
    </source>
</evidence>
<comment type="catalytic activity">
    <reaction evidence="3">
        <text>an N-acyl-L-alpha-aminoacyl-tRNA + H2O = an N-acyl-L-amino acid + a tRNA + H(+)</text>
        <dbReference type="Rhea" id="RHEA:54448"/>
        <dbReference type="Rhea" id="RHEA-COMP:10123"/>
        <dbReference type="Rhea" id="RHEA-COMP:13883"/>
        <dbReference type="ChEBI" id="CHEBI:15377"/>
        <dbReference type="ChEBI" id="CHEBI:15378"/>
        <dbReference type="ChEBI" id="CHEBI:59874"/>
        <dbReference type="ChEBI" id="CHEBI:78442"/>
        <dbReference type="ChEBI" id="CHEBI:138191"/>
        <dbReference type="EC" id="3.1.1.29"/>
    </reaction>
</comment>
<dbReference type="EC" id="3.1.1.29" evidence="1"/>
<feature type="non-terminal residue" evidence="4">
    <location>
        <position position="112"/>
    </location>
</feature>
<gene>
    <name evidence="4" type="ORF">D7Y13_43205</name>
</gene>
<keyword evidence="2" id="KW-0378">Hydrolase</keyword>
<evidence type="ECO:0000256" key="3">
    <source>
        <dbReference type="ARBA" id="ARBA00048707"/>
    </source>
</evidence>
<evidence type="ECO:0000313" key="5">
    <source>
        <dbReference type="Proteomes" id="UP000278907"/>
    </source>
</evidence>
<sequence>MVLVGEDDVYLYLLMRFSDLDSMNPGKAVAQGAHAANQMVHTINRENQTHMRWLDLWQGSTPGGFGTTITLDVPGTRLNLVTEWAKTLTLHAGVTHDPTYPLLDGPTLHLIP</sequence>